<evidence type="ECO:0000256" key="1">
    <source>
        <dbReference type="ARBA" id="ARBA00004651"/>
    </source>
</evidence>
<gene>
    <name evidence="8" type="ORF">NEF87_002173</name>
</gene>
<organism evidence="8 9">
    <name type="scientific">Candidatus Lokiarchaeum ossiferum</name>
    <dbReference type="NCBI Taxonomy" id="2951803"/>
    <lineage>
        <taxon>Archaea</taxon>
        <taxon>Promethearchaeati</taxon>
        <taxon>Promethearchaeota</taxon>
        <taxon>Promethearchaeia</taxon>
        <taxon>Promethearchaeales</taxon>
        <taxon>Promethearchaeaceae</taxon>
        <taxon>Candidatus Lokiarchaeum</taxon>
    </lineage>
</organism>
<feature type="domain" description="EamA" evidence="7">
    <location>
        <begin position="158"/>
        <end position="296"/>
    </location>
</feature>
<dbReference type="Gene3D" id="1.10.3730.20">
    <property type="match status" value="1"/>
</dbReference>
<feature type="transmembrane region" description="Helical" evidence="6">
    <location>
        <begin position="279"/>
        <end position="296"/>
    </location>
</feature>
<evidence type="ECO:0000256" key="6">
    <source>
        <dbReference type="SAM" id="Phobius"/>
    </source>
</evidence>
<sequence length="306" mass="34709">MFGAFGVIAESFLPVVTNLRPDALDAFYFAWFTMIFESIFIFPLMIAERKKFKNKLYLMENATELETKLSRNQIILSNIIIGIIFAVALIIQFYALPIAGAILSSIVLKSSLIFSMLIGVVLLHEKVTKQQLVFTLTLLFGLFFTLTNGFAAVVEMNIGAIMLFFLPLLWMFGHYFTKKLMDVQKSPPMTIVISRTAIGSLVLGIFYVIAFPDRSIFILLDLQNLLSLLLAGVVYSIIHICWYKVLQYMDLSKSTTIYALTPIVTSIFALIILNEKFTVIHLIGITVVIISILFFYREHPKKENND</sequence>
<accession>A0ABY6HRB9</accession>
<evidence type="ECO:0000256" key="5">
    <source>
        <dbReference type="ARBA" id="ARBA00023136"/>
    </source>
</evidence>
<dbReference type="PANTHER" id="PTHR32322">
    <property type="entry name" value="INNER MEMBRANE TRANSPORTER"/>
    <property type="match status" value="1"/>
</dbReference>
<feature type="transmembrane region" description="Helical" evidence="6">
    <location>
        <begin position="189"/>
        <end position="210"/>
    </location>
</feature>
<evidence type="ECO:0000256" key="4">
    <source>
        <dbReference type="ARBA" id="ARBA00022989"/>
    </source>
</evidence>
<feature type="domain" description="EamA" evidence="7">
    <location>
        <begin position="4"/>
        <end position="146"/>
    </location>
</feature>
<keyword evidence="3 6" id="KW-0812">Transmembrane</keyword>
<dbReference type="SUPFAM" id="SSF103481">
    <property type="entry name" value="Multidrug resistance efflux transporter EmrE"/>
    <property type="match status" value="2"/>
</dbReference>
<dbReference type="InterPro" id="IPR037185">
    <property type="entry name" value="EmrE-like"/>
</dbReference>
<evidence type="ECO:0000256" key="2">
    <source>
        <dbReference type="ARBA" id="ARBA00022475"/>
    </source>
</evidence>
<feature type="transmembrane region" description="Helical" evidence="6">
    <location>
        <begin position="101"/>
        <end position="123"/>
    </location>
</feature>
<dbReference type="PANTHER" id="PTHR32322:SF18">
    <property type="entry name" value="S-ADENOSYLMETHIONINE_S-ADENOSYLHOMOCYSTEINE TRANSPORTER"/>
    <property type="match status" value="1"/>
</dbReference>
<evidence type="ECO:0000259" key="7">
    <source>
        <dbReference type="Pfam" id="PF00892"/>
    </source>
</evidence>
<dbReference type="InterPro" id="IPR000620">
    <property type="entry name" value="EamA_dom"/>
</dbReference>
<proteinExistence type="predicted"/>
<keyword evidence="5 6" id="KW-0472">Membrane</keyword>
<keyword evidence="9" id="KW-1185">Reference proteome</keyword>
<feature type="transmembrane region" description="Helical" evidence="6">
    <location>
        <begin position="74"/>
        <end position="95"/>
    </location>
</feature>
<protein>
    <recommendedName>
        <fullName evidence="7">EamA domain-containing protein</fullName>
    </recommendedName>
</protein>
<dbReference type="Pfam" id="PF00892">
    <property type="entry name" value="EamA"/>
    <property type="match status" value="2"/>
</dbReference>
<evidence type="ECO:0000256" key="3">
    <source>
        <dbReference type="ARBA" id="ARBA00022692"/>
    </source>
</evidence>
<name>A0ABY6HRB9_9ARCH</name>
<dbReference type="EMBL" id="CP104013">
    <property type="protein sequence ID" value="UYP45888.1"/>
    <property type="molecule type" value="Genomic_DNA"/>
</dbReference>
<reference evidence="8" key="1">
    <citation type="submission" date="2022-09" db="EMBL/GenBank/DDBJ databases">
        <title>Actin cytoskeleton and complex cell architecture in an #Asgard archaeon.</title>
        <authorList>
            <person name="Ponce Toledo R.I."/>
            <person name="Schleper C."/>
            <person name="Rodrigues Oliveira T."/>
            <person name="Wollweber F."/>
            <person name="Xu J."/>
            <person name="Rittmann S."/>
            <person name="Klingl A."/>
            <person name="Pilhofer M."/>
        </authorList>
    </citation>
    <scope>NUCLEOTIDE SEQUENCE</scope>
    <source>
        <strain evidence="8">B-35</strain>
    </source>
</reference>
<feature type="transmembrane region" description="Helical" evidence="6">
    <location>
        <begin position="158"/>
        <end position="177"/>
    </location>
</feature>
<feature type="transmembrane region" description="Helical" evidence="6">
    <location>
        <begin position="255"/>
        <end position="273"/>
    </location>
</feature>
<feature type="transmembrane region" description="Helical" evidence="6">
    <location>
        <begin position="132"/>
        <end position="152"/>
    </location>
</feature>
<keyword evidence="2" id="KW-1003">Cell membrane</keyword>
<comment type="subcellular location">
    <subcellularLocation>
        <location evidence="1">Cell membrane</location>
        <topology evidence="1">Multi-pass membrane protein</topology>
    </subcellularLocation>
</comment>
<feature type="transmembrane region" description="Helical" evidence="6">
    <location>
        <begin position="26"/>
        <end position="47"/>
    </location>
</feature>
<feature type="transmembrane region" description="Helical" evidence="6">
    <location>
        <begin position="222"/>
        <end position="243"/>
    </location>
</feature>
<dbReference type="Proteomes" id="UP001208689">
    <property type="component" value="Chromosome"/>
</dbReference>
<dbReference type="InterPro" id="IPR050638">
    <property type="entry name" value="AA-Vitamin_Transporters"/>
</dbReference>
<evidence type="ECO:0000313" key="8">
    <source>
        <dbReference type="EMBL" id="UYP45888.1"/>
    </source>
</evidence>
<keyword evidence="4 6" id="KW-1133">Transmembrane helix</keyword>
<evidence type="ECO:0000313" key="9">
    <source>
        <dbReference type="Proteomes" id="UP001208689"/>
    </source>
</evidence>